<dbReference type="GO" id="GO:0004519">
    <property type="term" value="F:endonuclease activity"/>
    <property type="evidence" value="ECO:0007669"/>
    <property type="project" value="InterPro"/>
</dbReference>
<evidence type="ECO:0000256" key="3">
    <source>
        <dbReference type="SAM" id="MobiDB-lite"/>
    </source>
</evidence>
<dbReference type="Proteomes" id="UP000263185">
    <property type="component" value="Segment"/>
</dbReference>
<dbReference type="SMART" id="SM00306">
    <property type="entry name" value="HintN"/>
    <property type="match status" value="1"/>
</dbReference>
<keyword evidence="1" id="KW-0068">Autocatalytic cleavage</keyword>
<dbReference type="Gene3D" id="2.170.16.10">
    <property type="entry name" value="Hedgehog/Intein (Hint) domain"/>
    <property type="match status" value="1"/>
</dbReference>
<name>A0A346N8Q4_9CAUD</name>
<dbReference type="InterPro" id="IPR004860">
    <property type="entry name" value="LAGLIDADG_dom"/>
</dbReference>
<dbReference type="GO" id="GO:0016539">
    <property type="term" value="P:intein-mediated protein splicing"/>
    <property type="evidence" value="ECO:0007669"/>
    <property type="project" value="InterPro"/>
</dbReference>
<dbReference type="SUPFAM" id="SSF55608">
    <property type="entry name" value="Homing endonucleases"/>
    <property type="match status" value="1"/>
</dbReference>
<evidence type="ECO:0000256" key="1">
    <source>
        <dbReference type="ARBA" id="ARBA00022813"/>
    </source>
</evidence>
<feature type="region of interest" description="Disordered" evidence="3">
    <location>
        <begin position="1056"/>
        <end position="1143"/>
    </location>
</feature>
<feature type="domain" description="DOD-type homing endonuclease" evidence="4">
    <location>
        <begin position="613"/>
        <end position="756"/>
    </location>
</feature>
<evidence type="ECO:0000313" key="6">
    <source>
        <dbReference type="Proteomes" id="UP000263185"/>
    </source>
</evidence>
<dbReference type="InterPro" id="IPR004042">
    <property type="entry name" value="Intein_endonuc_central"/>
</dbReference>
<dbReference type="InterPro" id="IPR027434">
    <property type="entry name" value="Homing_endonucl"/>
</dbReference>
<dbReference type="InterPro" id="IPR006142">
    <property type="entry name" value="INTEIN"/>
</dbReference>
<protein>
    <submittedName>
        <fullName evidence="5">Portal protein</fullName>
    </submittedName>
</protein>
<dbReference type="Gene3D" id="3.10.28.10">
    <property type="entry name" value="Homing endonucleases"/>
    <property type="match status" value="1"/>
</dbReference>
<dbReference type="InterPro" id="IPR003587">
    <property type="entry name" value="Hint_dom_N"/>
</dbReference>
<dbReference type="PROSITE" id="PS50819">
    <property type="entry name" value="INTEIN_ENDONUCLEASE"/>
    <property type="match status" value="1"/>
</dbReference>
<keyword evidence="2" id="KW-0651">Protein splicing</keyword>
<dbReference type="SUPFAM" id="SSF51294">
    <property type="entry name" value="Hedgehog/intein (Hint) domain"/>
    <property type="match status" value="1"/>
</dbReference>
<evidence type="ECO:0000259" key="4">
    <source>
        <dbReference type="PROSITE" id="PS50819"/>
    </source>
</evidence>
<dbReference type="Pfam" id="PF14528">
    <property type="entry name" value="LAGLIDADG_3"/>
    <property type="match status" value="1"/>
</dbReference>
<dbReference type="EMBL" id="MH697579">
    <property type="protein sequence ID" value="AXQ51689.1"/>
    <property type="molecule type" value="Genomic_DNA"/>
</dbReference>
<gene>
    <name evidence="5" type="primary">79</name>
    <name evidence="5" type="ORF">SEA_CANE17_79</name>
</gene>
<dbReference type="PRINTS" id="PR00379">
    <property type="entry name" value="INTEIN"/>
</dbReference>
<organism evidence="5 6">
    <name type="scientific">Mycobacterium phage Cane17</name>
    <dbReference type="NCBI Taxonomy" id="2301548"/>
    <lineage>
        <taxon>Viruses</taxon>
        <taxon>Duplodnaviria</taxon>
        <taxon>Heunggongvirae</taxon>
        <taxon>Uroviricota</taxon>
        <taxon>Caudoviricetes</taxon>
        <taxon>Ceeclamvirinae</taxon>
        <taxon>Bixzunavirus</taxon>
        <taxon>Bixzunavirus cane17</taxon>
    </lineage>
</organism>
<dbReference type="KEGG" id="vg:64764047"/>
<dbReference type="PROSITE" id="PS50817">
    <property type="entry name" value="INTEIN_N_TER"/>
    <property type="match status" value="1"/>
</dbReference>
<feature type="compositionally biased region" description="Basic and acidic residues" evidence="3">
    <location>
        <begin position="1088"/>
        <end position="1103"/>
    </location>
</feature>
<dbReference type="CDD" id="cd00081">
    <property type="entry name" value="Hint"/>
    <property type="match status" value="1"/>
</dbReference>
<dbReference type="NCBIfam" id="TIGR01445">
    <property type="entry name" value="intein_Nterm"/>
    <property type="match status" value="1"/>
</dbReference>
<sequence>MSSPIYKAGSNWSAEVNRLRKAGVNMPNSPTMARAQAAALQNTVDNKPLIDYFQGRRRAAEANRQRLASYRKQGNFGSNMQIAMPKIRQPLGTLADKGIPFNVEDEEELRVIRHWCRLFYATHDLVPLLIDIYSKFPVVGMEFDSKDPLIKTFYEDLFFGEDLNYLEFLPDQFAREYFTVGEVTSLAHFNESLGVWSSEEILNPDMLRVSRSMFVQRERVQLMVKDLVDHLRQGPTTAGGNMSTVEETPSEREQRMREFQDLQRRYPEIIQAAMQNDGLDISEALISRVVNRPTAWATRGAPHLLRSFRTLMAEESLNAAQDAVADRLYSPLVLATLGIEDMGDGEPWIPDQGELDEVRDDMQSLLAADFRLMVHNFGLKVENVFGRESVPNLDADYDRIERKLLQAWGIGEALISGGTGGAYASSALNREFVTQIMTGFQNALKRHIRRRCEVVAEAQGHYDYDLKGGVRVPIYREIVEYDEETGQEYIRKVPKLLIPEIKFSCVVPGTQVLTPTGQRSVEDIQPGDEVIAWDGTGYVIDTALHTGIEHRDRLVEVTTATGRTVRCTADHPFWTDRGWVLAENLTTDSLIRTSAGQLAAHIESDDDLDMLRFLGLLVGDGNYSTTHVSLSVSDPEVDAFVCEQAERMGLTARRKADARTDKVWYRTFVRPAPWKGNALRNPLHTLLREQGMWGKNAHTKRVPPMVWAAGAKGRAAFLSGYFDADGYACRTSGLKITSVNRLLLDDCQVLFESLGIRAQVRSYAYRYDGQKNPGVQSVNHLTVSNNHYFQMLRDTLSPVIGSKTAALDDMARPSTRGRKAPRPVEWDQVTSVTHLAEGGDIVTLGITSTHTHVTAGLVSHNTLNLRDEAQERAFIAQLKGMGVPVSDKTLAVNIDMKFDQELERQADETVQKLMATAQAMKKVQDLCDAQNLPYPPELAQHLQSTLALRQGKTQTELGEAQAVAGGAQAELQTKQIEMQEMMMDQQMAGGVMPGQPMLPPGAAGPPPGAPGDPAAGGPPPPAGGPMGGPPVAPAPGVAGPGNAPASFYAASLRTADAINGPTGTGPSADGPLGPTGPELPPGVPEPTEVPRNRQRPAESDDNHPGGNLKPASRNRKRTRKGQEEPRRLTRWEKGPSSYGKSKMASEEHVVAQIRRREVVANWDWSQFGNAPRVADLVADPHFYQATNMQAYQGQLQADWPEIQAGGAEESRRILDDMLSQFQEIFGVEPQW</sequence>
<feature type="region of interest" description="Disordered" evidence="3">
    <location>
        <begin position="989"/>
        <end position="1038"/>
    </location>
</feature>
<evidence type="ECO:0000313" key="5">
    <source>
        <dbReference type="EMBL" id="AXQ51689.1"/>
    </source>
</evidence>
<dbReference type="InterPro" id="IPR036844">
    <property type="entry name" value="Hint_dom_sf"/>
</dbReference>
<dbReference type="RefSeq" id="YP_010057260.1">
    <property type="nucleotide sequence ID" value="NC_054716.1"/>
</dbReference>
<dbReference type="GeneID" id="64764047"/>
<feature type="compositionally biased region" description="Pro residues" evidence="3">
    <location>
        <begin position="996"/>
        <end position="1033"/>
    </location>
</feature>
<feature type="compositionally biased region" description="Basic and acidic residues" evidence="3">
    <location>
        <begin position="1120"/>
        <end position="1133"/>
    </location>
</feature>
<keyword evidence="6" id="KW-1185">Reference proteome</keyword>
<evidence type="ECO:0000256" key="2">
    <source>
        <dbReference type="ARBA" id="ARBA00023000"/>
    </source>
</evidence>
<proteinExistence type="predicted"/>
<reference evidence="5 6" key="1">
    <citation type="submission" date="2018-07" db="EMBL/GenBank/DDBJ databases">
        <authorList>
            <person name="Fast K.M."/>
            <person name="Castleberry S."/>
            <person name="Jones I.K."/>
            <person name="Larrimore J.D."/>
            <person name="Long C.A."/>
            <person name="Pritchett N.C."/>
            <person name="Keener T."/>
            <person name="Sandel M.W."/>
            <person name="Bollivar D.W."/>
            <person name="Garlena R.A."/>
            <person name="Russell D.A."/>
            <person name="Pope W.H."/>
            <person name="Jacobs-Sera D."/>
            <person name="Hatfull G.F."/>
        </authorList>
    </citation>
    <scope>NUCLEOTIDE SEQUENCE [LARGE SCALE GENOMIC DNA]</scope>
</reference>
<accession>A0A346N8Q4</accession>
<dbReference type="InterPro" id="IPR006141">
    <property type="entry name" value="Intein_N"/>
</dbReference>